<dbReference type="Pfam" id="PF08123">
    <property type="entry name" value="DOT1"/>
    <property type="match status" value="1"/>
</dbReference>
<dbReference type="FunFam" id="3.40.50.150:FF:000033">
    <property type="entry name" value="Histone-lysine N-methyltransferase, H3 lysine-79 specific"/>
    <property type="match status" value="1"/>
</dbReference>
<dbReference type="PROSITE" id="PS51569">
    <property type="entry name" value="DOT1"/>
    <property type="match status" value="1"/>
</dbReference>
<evidence type="ECO:0000256" key="15">
    <source>
        <dbReference type="PIRNR" id="PIRNR017570"/>
    </source>
</evidence>
<dbReference type="GO" id="GO:0006281">
    <property type="term" value="P:DNA repair"/>
    <property type="evidence" value="ECO:0007669"/>
    <property type="project" value="InterPro"/>
</dbReference>
<dbReference type="Gene3D" id="3.40.50.150">
    <property type="entry name" value="Vaccinia Virus protein VP39"/>
    <property type="match status" value="1"/>
</dbReference>
<feature type="domain" description="DOT1" evidence="17">
    <location>
        <begin position="74"/>
        <end position="389"/>
    </location>
</feature>
<sequence length="389" mass="44318">MRKRTRRDSTIEPDPTRTIQSRKAFSDEDGGCFEMMHAANIANFDKIKAYKPAFPMHPEYKELYLQYPSASQKEKYELVIPKSDDDFKTLEDIREVMETVIAHYLPAEAADSLTNDTTGLIRRIKRAVQRQAGNEYADYVQEWNETLNDFREDKTLDRVISVWKTVDLKLVERILTQTYARTVSLEVNDLKKYKNGEDNVYGELLPKLVSTILKKDLKLKANQVFVDLGSGVGNVVLQAALEVGCESWGCEMMPNACKLADLQKKEFEARCRLWGLAPGEIHLEKGDFLVNEGIRKVLQRADVVLVNNQAFTPTLNEDLTNLFLDLKEGATVVSLKSFAPQKNQSRNSGAIYNILDVTEKRYYAESVSWTNAPGTYYVSKKDSSRVKTQ</sequence>
<evidence type="ECO:0000313" key="18">
    <source>
        <dbReference type="EMBL" id="MDI1489424.1"/>
    </source>
</evidence>
<dbReference type="GO" id="GO:0032259">
    <property type="term" value="P:methylation"/>
    <property type="evidence" value="ECO:0007669"/>
    <property type="project" value="UniProtKB-KW"/>
</dbReference>
<accession>A0AA43QQ00</accession>
<dbReference type="GO" id="GO:0042393">
    <property type="term" value="F:histone binding"/>
    <property type="evidence" value="ECO:0007669"/>
    <property type="project" value="InterPro"/>
</dbReference>
<dbReference type="InterPro" id="IPR030445">
    <property type="entry name" value="H3-K79_meTrfase"/>
</dbReference>
<dbReference type="Proteomes" id="UP001161017">
    <property type="component" value="Unassembled WGS sequence"/>
</dbReference>
<reference evidence="18" key="1">
    <citation type="journal article" date="2023" name="Genome Biol. Evol.">
        <title>First Whole Genome Sequence and Flow Cytometry Genome Size Data for the Lichen-Forming Fungus Ramalina farinacea (Ascomycota).</title>
        <authorList>
            <person name="Llewellyn T."/>
            <person name="Mian S."/>
            <person name="Hill R."/>
            <person name="Leitch I.J."/>
            <person name="Gaya E."/>
        </authorList>
    </citation>
    <scope>NUCLEOTIDE SEQUENCE</scope>
    <source>
        <strain evidence="18">LIQ254RAFAR</strain>
    </source>
</reference>
<evidence type="ECO:0000256" key="1">
    <source>
        <dbReference type="ARBA" id="ARBA00003482"/>
    </source>
</evidence>
<keyword evidence="9 15" id="KW-0156">Chromatin regulator</keyword>
<evidence type="ECO:0000256" key="14">
    <source>
        <dbReference type="ARBA" id="ARBA00047770"/>
    </source>
</evidence>
<keyword evidence="12 15" id="KW-0539">Nucleus</keyword>
<proteinExistence type="inferred from homology"/>
<dbReference type="GO" id="GO:0000781">
    <property type="term" value="C:chromosome, telomeric region"/>
    <property type="evidence" value="ECO:0007669"/>
    <property type="project" value="GOC"/>
</dbReference>
<evidence type="ECO:0000256" key="6">
    <source>
        <dbReference type="ARBA" id="ARBA00022679"/>
    </source>
</evidence>
<feature type="binding site" evidence="16">
    <location>
        <begin position="287"/>
        <end position="288"/>
    </location>
    <ligand>
        <name>S-adenosyl-L-methionine</name>
        <dbReference type="ChEBI" id="CHEBI:59789"/>
    </ligand>
</feature>
<comment type="function">
    <text evidence="1 15">Histone methyltransferase that specifically trimethylates histone H3 to form H3K79me3. This methylation is required for telomere silencing and for the pachytene checkpoint during the meiotic cell cycle by allowing the recruitment of RAD9 to double strand breaks. Nucleosomes are preferred as substrate compared to free histone.</text>
</comment>
<dbReference type="EMBL" id="JAPUFD010000009">
    <property type="protein sequence ID" value="MDI1489424.1"/>
    <property type="molecule type" value="Genomic_DNA"/>
</dbReference>
<comment type="caution">
    <text evidence="18">The sequence shown here is derived from an EMBL/GenBank/DDBJ whole genome shotgun (WGS) entry which is preliminary data.</text>
</comment>
<dbReference type="EC" id="2.1.1.360" evidence="3 15"/>
<evidence type="ECO:0000259" key="17">
    <source>
        <dbReference type="PROSITE" id="PS51569"/>
    </source>
</evidence>
<dbReference type="AlphaFoldDB" id="A0AA43QQ00"/>
<dbReference type="PANTHER" id="PTHR21451:SF0">
    <property type="entry name" value="HISTONE-LYSINE N-METHYLTRANSFERASE, H3 LYSINE-79 SPECIFIC"/>
    <property type="match status" value="1"/>
</dbReference>
<protein>
    <recommendedName>
        <fullName evidence="4 15">Histone-lysine N-methyltransferase, H3 lysine-79 specific</fullName>
        <ecNumber evidence="3 15">2.1.1.360</ecNumber>
    </recommendedName>
    <alternativeName>
        <fullName evidence="13 15">Histone H3-K79 methyltransferase</fullName>
    </alternativeName>
</protein>
<comment type="subcellular location">
    <subcellularLocation>
        <location evidence="2 15">Nucleus</location>
    </subcellularLocation>
</comment>
<dbReference type="InterPro" id="IPR025789">
    <property type="entry name" value="DOT1_dom"/>
</dbReference>
<keyword evidence="5 15" id="KW-0489">Methyltransferase</keyword>
<dbReference type="InterPro" id="IPR021162">
    <property type="entry name" value="Dot1"/>
</dbReference>
<dbReference type="GO" id="GO:0005634">
    <property type="term" value="C:nucleus"/>
    <property type="evidence" value="ECO:0007669"/>
    <property type="project" value="UniProtKB-SubCell"/>
</dbReference>
<dbReference type="GO" id="GO:0031509">
    <property type="term" value="P:subtelomeric heterochromatin formation"/>
    <property type="evidence" value="ECO:0007669"/>
    <property type="project" value="InterPro"/>
</dbReference>
<evidence type="ECO:0000256" key="10">
    <source>
        <dbReference type="ARBA" id="ARBA00023015"/>
    </source>
</evidence>
<evidence type="ECO:0000256" key="8">
    <source>
        <dbReference type="ARBA" id="ARBA00022737"/>
    </source>
</evidence>
<dbReference type="CDD" id="cd02440">
    <property type="entry name" value="AdoMet_MTases"/>
    <property type="match status" value="1"/>
</dbReference>
<evidence type="ECO:0000256" key="4">
    <source>
        <dbReference type="ARBA" id="ARBA00020987"/>
    </source>
</evidence>
<keyword evidence="8" id="KW-0677">Repeat</keyword>
<name>A0AA43QQ00_9LECA</name>
<evidence type="ECO:0000256" key="7">
    <source>
        <dbReference type="ARBA" id="ARBA00022691"/>
    </source>
</evidence>
<comment type="similarity">
    <text evidence="15">Belongs to the class I-like SAM-binding methyltransferase superfamily. DOT1 family.</text>
</comment>
<evidence type="ECO:0000256" key="9">
    <source>
        <dbReference type="ARBA" id="ARBA00022853"/>
    </source>
</evidence>
<feature type="binding site" evidence="16">
    <location>
        <begin position="225"/>
        <end position="234"/>
    </location>
    <ligand>
        <name>S-adenosyl-L-methionine</name>
        <dbReference type="ChEBI" id="CHEBI:59789"/>
    </ligand>
</feature>
<evidence type="ECO:0000256" key="13">
    <source>
        <dbReference type="ARBA" id="ARBA00029821"/>
    </source>
</evidence>
<dbReference type="PANTHER" id="PTHR21451">
    <property type="entry name" value="HISTONE H3 METHYLTRANSFERASE"/>
    <property type="match status" value="1"/>
</dbReference>
<organism evidence="18 19">
    <name type="scientific">Ramalina farinacea</name>
    <dbReference type="NCBI Taxonomy" id="258253"/>
    <lineage>
        <taxon>Eukaryota</taxon>
        <taxon>Fungi</taxon>
        <taxon>Dikarya</taxon>
        <taxon>Ascomycota</taxon>
        <taxon>Pezizomycotina</taxon>
        <taxon>Lecanoromycetes</taxon>
        <taxon>OSLEUM clade</taxon>
        <taxon>Lecanoromycetidae</taxon>
        <taxon>Lecanorales</taxon>
        <taxon>Lecanorineae</taxon>
        <taxon>Ramalinaceae</taxon>
        <taxon>Ramalina</taxon>
    </lineage>
</organism>
<evidence type="ECO:0000256" key="12">
    <source>
        <dbReference type="ARBA" id="ARBA00023242"/>
    </source>
</evidence>
<evidence type="ECO:0000256" key="11">
    <source>
        <dbReference type="ARBA" id="ARBA00023163"/>
    </source>
</evidence>
<keyword evidence="7 15" id="KW-0949">S-adenosyl-L-methionine</keyword>
<dbReference type="PIRSF" id="PIRSF017570">
    <property type="entry name" value="Histone_H3-K79_MeTrfase"/>
    <property type="match status" value="1"/>
</dbReference>
<feature type="binding site" evidence="16">
    <location>
        <position position="251"/>
    </location>
    <ligand>
        <name>S-adenosyl-L-methionine</name>
        <dbReference type="ChEBI" id="CHEBI:59789"/>
    </ligand>
</feature>
<keyword evidence="19" id="KW-1185">Reference proteome</keyword>
<evidence type="ECO:0000256" key="16">
    <source>
        <dbReference type="PIRSR" id="PIRSR017570-1"/>
    </source>
</evidence>
<comment type="catalytic activity">
    <reaction evidence="14 15">
        <text>L-lysyl(79)-[histone H3] + 3 S-adenosyl-L-methionine = N(6),N(6),N(6)-trimethyl-L-lysyl(79)-[histone H3] + 3 S-adenosyl-L-homocysteine + 3 H(+)</text>
        <dbReference type="Rhea" id="RHEA:60328"/>
        <dbReference type="Rhea" id="RHEA-COMP:15549"/>
        <dbReference type="Rhea" id="RHEA-COMP:15552"/>
        <dbReference type="ChEBI" id="CHEBI:15378"/>
        <dbReference type="ChEBI" id="CHEBI:29969"/>
        <dbReference type="ChEBI" id="CHEBI:57856"/>
        <dbReference type="ChEBI" id="CHEBI:59789"/>
        <dbReference type="ChEBI" id="CHEBI:61961"/>
        <dbReference type="EC" id="2.1.1.360"/>
    </reaction>
</comment>
<evidence type="ECO:0000256" key="2">
    <source>
        <dbReference type="ARBA" id="ARBA00004123"/>
    </source>
</evidence>
<dbReference type="GO" id="GO:0000077">
    <property type="term" value="P:DNA damage checkpoint signaling"/>
    <property type="evidence" value="ECO:0007669"/>
    <property type="project" value="InterPro"/>
</dbReference>
<gene>
    <name evidence="18" type="primary">DOT1</name>
    <name evidence="18" type="ORF">OHK93_008702</name>
</gene>
<feature type="binding site" evidence="16">
    <location>
        <begin position="201"/>
        <end position="204"/>
    </location>
    <ligand>
        <name>S-adenosyl-L-methionine</name>
        <dbReference type="ChEBI" id="CHEBI:59789"/>
    </ligand>
</feature>
<dbReference type="GO" id="GO:0000786">
    <property type="term" value="C:nucleosome"/>
    <property type="evidence" value="ECO:0007669"/>
    <property type="project" value="InterPro"/>
</dbReference>
<dbReference type="Gene3D" id="1.10.260.170">
    <property type="match status" value="1"/>
</dbReference>
<evidence type="ECO:0000256" key="5">
    <source>
        <dbReference type="ARBA" id="ARBA00022603"/>
    </source>
</evidence>
<evidence type="ECO:0000256" key="3">
    <source>
        <dbReference type="ARBA" id="ARBA00012190"/>
    </source>
</evidence>
<dbReference type="GO" id="GO:0140956">
    <property type="term" value="F:histone H3K79 trimethyltransferase activity"/>
    <property type="evidence" value="ECO:0007669"/>
    <property type="project" value="UniProtKB-EC"/>
</dbReference>
<dbReference type="InterPro" id="IPR029063">
    <property type="entry name" value="SAM-dependent_MTases_sf"/>
</dbReference>
<dbReference type="SUPFAM" id="SSF53335">
    <property type="entry name" value="S-adenosyl-L-methionine-dependent methyltransferases"/>
    <property type="match status" value="1"/>
</dbReference>
<keyword evidence="10 15" id="KW-0805">Transcription regulation</keyword>
<keyword evidence="6 15" id="KW-0808">Transferase</keyword>
<keyword evidence="11 15" id="KW-0804">Transcription</keyword>
<evidence type="ECO:0000313" key="19">
    <source>
        <dbReference type="Proteomes" id="UP001161017"/>
    </source>
</evidence>